<dbReference type="AlphaFoldDB" id="A0A6L5JUY5"/>
<evidence type="ECO:0000313" key="2">
    <source>
        <dbReference type="Proteomes" id="UP000480275"/>
    </source>
</evidence>
<reference evidence="1 2" key="1">
    <citation type="submission" date="2019-10" db="EMBL/GenBank/DDBJ databases">
        <title>Whole-genome sequence of the purple nonsulfur photosynthetic bacterium Rhodocyclus tenuis.</title>
        <authorList>
            <person name="Kyndt J.A."/>
            <person name="Meyer T.E."/>
        </authorList>
    </citation>
    <scope>NUCLEOTIDE SEQUENCE [LARGE SCALE GENOMIC DNA]</scope>
    <source>
        <strain evidence="1 2">DSM 110</strain>
    </source>
</reference>
<dbReference type="Proteomes" id="UP000480275">
    <property type="component" value="Unassembled WGS sequence"/>
</dbReference>
<dbReference type="EMBL" id="WIXJ01000001">
    <property type="protein sequence ID" value="MQY50642.1"/>
    <property type="molecule type" value="Genomic_DNA"/>
</dbReference>
<evidence type="ECO:0000313" key="1">
    <source>
        <dbReference type="EMBL" id="MQY50642.1"/>
    </source>
</evidence>
<protein>
    <submittedName>
        <fullName evidence="1">Uncharacterized protein</fullName>
    </submittedName>
</protein>
<accession>A0A6L5JUY5</accession>
<sequence length="232" mass="24403">MHRPVIAHLKAGRYCDAIAAARSWLECTSYPQLSPDLAGVVGEERTSLLSLAREVLAMGGPLGGPLWGAPALLHLASANRPEALLMPPQTLPKGVVRAGWLPAGLLDSDMPVGFVCKPDSITVPTDEVTAAVLVLQTVELEAPELADDFFIESMEPIVDERQVLSARVLLPWIEALEATQIMLRGAREAAGEAVPATPNAGAGAGTSRPLFLPDSVASWALAAGRTFAAMAR</sequence>
<gene>
    <name evidence="1" type="ORF">GHK24_02460</name>
</gene>
<name>A0A6L5JUY5_RHOTE</name>
<organism evidence="1 2">
    <name type="scientific">Rhodocyclus tenuis</name>
    <name type="common">Rhodospirillum tenue</name>
    <dbReference type="NCBI Taxonomy" id="1066"/>
    <lineage>
        <taxon>Bacteria</taxon>
        <taxon>Pseudomonadati</taxon>
        <taxon>Pseudomonadota</taxon>
        <taxon>Betaproteobacteria</taxon>
        <taxon>Rhodocyclales</taxon>
        <taxon>Rhodocyclaceae</taxon>
        <taxon>Rhodocyclus</taxon>
    </lineage>
</organism>
<comment type="caution">
    <text evidence="1">The sequence shown here is derived from an EMBL/GenBank/DDBJ whole genome shotgun (WGS) entry which is preliminary data.</text>
</comment>
<dbReference type="OrthoDB" id="9983062at2"/>
<proteinExistence type="predicted"/>